<sequence length="337" mass="38484">MDSMEEFYNNPFKNNSEVDDICFAPFFSQMSESITEPTPVQTCVTTPCADAQARAPSCQEASETESYSQTSTQRLQHKLNETMRASTAACDMYTNHIETQRQEIDRLDEENNELQMKVAWLESQMRAIGLEKDCAAMAYKREVEKNAALEAKITSLKRELSSMEERARQLAATYSRGVPQSTYDVSPYQNAPPHEHQPNKQQHTQQQLQQQQLHSSHHQETPRMQTQRPPSQPRQPPSLSPSSRGVVEDVRGGIGAYPGQRKNEQLVIAVKDLESNLQRACQRKDELENHLRRVETTRIRSGAERAKKIALERELADVQKQVSDIRMKLRSLSALER</sequence>
<dbReference type="KEGG" id="tbg:TbgDal_VI2860"/>
<name>C9ZQX8_TRYB9</name>
<reference evidence="4" key="1">
    <citation type="journal article" date="2010" name="PLoS Negl. Trop. Dis.">
        <title>The genome sequence of Trypanosoma brucei gambiense, causative agent of chronic human african trypanosomiasis.</title>
        <authorList>
            <person name="Jackson A.P."/>
            <person name="Sanders M."/>
            <person name="Berry A."/>
            <person name="McQuillan J."/>
            <person name="Aslett M.A."/>
            <person name="Quail M.A."/>
            <person name="Chukualim B."/>
            <person name="Capewell P."/>
            <person name="MacLeod A."/>
            <person name="Melville S.E."/>
            <person name="Gibson W."/>
            <person name="Barry J.D."/>
            <person name="Berriman M."/>
            <person name="Hertz-Fowler C."/>
        </authorList>
    </citation>
    <scope>NUCLEOTIDE SEQUENCE [LARGE SCALE GENOMIC DNA]</scope>
    <source>
        <strain evidence="4">MHOM/CI/86/DAL972</strain>
    </source>
</reference>
<dbReference type="RefSeq" id="XP_011774093.1">
    <property type="nucleotide sequence ID" value="XM_011775791.1"/>
</dbReference>
<evidence type="ECO:0000256" key="1">
    <source>
        <dbReference type="SAM" id="Coils"/>
    </source>
</evidence>
<feature type="region of interest" description="Disordered" evidence="2">
    <location>
        <begin position="173"/>
        <end position="258"/>
    </location>
</feature>
<keyword evidence="1" id="KW-0175">Coiled coil</keyword>
<feature type="compositionally biased region" description="Pro residues" evidence="2">
    <location>
        <begin position="230"/>
        <end position="239"/>
    </location>
</feature>
<feature type="coiled-coil region" evidence="1">
    <location>
        <begin position="263"/>
        <end position="328"/>
    </location>
</feature>
<dbReference type="SUPFAM" id="SSF75704">
    <property type="entry name" value="Mitotic arrest deficient-like 1, Mad1"/>
    <property type="match status" value="1"/>
</dbReference>
<feature type="compositionally biased region" description="Polar residues" evidence="2">
    <location>
        <begin position="178"/>
        <end position="189"/>
    </location>
</feature>
<accession>C9ZQX8</accession>
<proteinExistence type="predicted"/>
<feature type="coiled-coil region" evidence="1">
    <location>
        <begin position="90"/>
        <end position="173"/>
    </location>
</feature>
<evidence type="ECO:0000313" key="4">
    <source>
        <dbReference type="Proteomes" id="UP000002316"/>
    </source>
</evidence>
<dbReference type="GeneID" id="23861934"/>
<gene>
    <name evidence="3" type="ORF">TbgDal_VI2860</name>
</gene>
<dbReference type="VEuPathDB" id="TriTrypDB:Tbg972.6.2860"/>
<evidence type="ECO:0000256" key="2">
    <source>
        <dbReference type="SAM" id="MobiDB-lite"/>
    </source>
</evidence>
<evidence type="ECO:0000313" key="3">
    <source>
        <dbReference type="EMBL" id="CBH11808.1"/>
    </source>
</evidence>
<dbReference type="EMBL" id="FN554969">
    <property type="protein sequence ID" value="CBH11808.1"/>
    <property type="molecule type" value="Genomic_DNA"/>
</dbReference>
<organism evidence="3 4">
    <name type="scientific">Trypanosoma brucei gambiense (strain MHOM/CI/86/DAL972)</name>
    <dbReference type="NCBI Taxonomy" id="679716"/>
    <lineage>
        <taxon>Eukaryota</taxon>
        <taxon>Discoba</taxon>
        <taxon>Euglenozoa</taxon>
        <taxon>Kinetoplastea</taxon>
        <taxon>Metakinetoplastina</taxon>
        <taxon>Trypanosomatida</taxon>
        <taxon>Trypanosomatidae</taxon>
        <taxon>Trypanosoma</taxon>
    </lineage>
</organism>
<dbReference type="AlphaFoldDB" id="C9ZQX8"/>
<dbReference type="Proteomes" id="UP000002316">
    <property type="component" value="Chromosome 6"/>
</dbReference>
<protein>
    <submittedName>
        <fullName evidence="3">Uncharacterized protein</fullName>
    </submittedName>
</protein>
<feature type="compositionally biased region" description="Low complexity" evidence="2">
    <location>
        <begin position="201"/>
        <end position="214"/>
    </location>
</feature>
<dbReference type="OrthoDB" id="273478at2759"/>